<dbReference type="CDD" id="cd16936">
    <property type="entry name" value="HATPase_RsbW-like"/>
    <property type="match status" value="1"/>
</dbReference>
<feature type="domain" description="Histidine kinase/HSP90-like ATPase" evidence="2">
    <location>
        <begin position="28"/>
        <end position="140"/>
    </location>
</feature>
<reference evidence="3 4" key="1">
    <citation type="submission" date="2019-05" db="EMBL/GenBank/DDBJ databases">
        <title>Draft genome sequence of Nonomuraea turkmeniaca DSM 43926.</title>
        <authorList>
            <person name="Saricaoglu S."/>
            <person name="Isik K."/>
        </authorList>
    </citation>
    <scope>NUCLEOTIDE SEQUENCE [LARGE SCALE GENOMIC DNA]</scope>
    <source>
        <strain evidence="3 4">DSM 43926</strain>
    </source>
</reference>
<keyword evidence="3" id="KW-0547">Nucleotide-binding</keyword>
<dbReference type="Pfam" id="PF13581">
    <property type="entry name" value="HATPase_c_2"/>
    <property type="match status" value="1"/>
</dbReference>
<dbReference type="GO" id="GO:0004674">
    <property type="term" value="F:protein serine/threonine kinase activity"/>
    <property type="evidence" value="ECO:0007669"/>
    <property type="project" value="UniProtKB-KW"/>
</dbReference>
<dbReference type="RefSeq" id="WP_138667587.1">
    <property type="nucleotide sequence ID" value="NZ_VCKY01000061.1"/>
</dbReference>
<keyword evidence="3" id="KW-0067">ATP-binding</keyword>
<dbReference type="PANTHER" id="PTHR35526">
    <property type="entry name" value="ANTI-SIGMA-F FACTOR RSBW-RELATED"/>
    <property type="match status" value="1"/>
</dbReference>
<dbReference type="PANTHER" id="PTHR35526:SF3">
    <property type="entry name" value="ANTI-SIGMA-F FACTOR RSBW"/>
    <property type="match status" value="1"/>
</dbReference>
<name>A0A5S4FI77_9ACTN</name>
<keyword evidence="1" id="KW-0808">Transferase</keyword>
<dbReference type="Proteomes" id="UP000309128">
    <property type="component" value="Unassembled WGS sequence"/>
</dbReference>
<organism evidence="3 4">
    <name type="scientific">Nonomuraea turkmeniaca</name>
    <dbReference type="NCBI Taxonomy" id="103838"/>
    <lineage>
        <taxon>Bacteria</taxon>
        <taxon>Bacillati</taxon>
        <taxon>Actinomycetota</taxon>
        <taxon>Actinomycetes</taxon>
        <taxon>Streptosporangiales</taxon>
        <taxon>Streptosporangiaceae</taxon>
        <taxon>Nonomuraea</taxon>
    </lineage>
</organism>
<evidence type="ECO:0000256" key="1">
    <source>
        <dbReference type="ARBA" id="ARBA00022527"/>
    </source>
</evidence>
<dbReference type="EMBL" id="VCKY01000061">
    <property type="protein sequence ID" value="TMR19936.1"/>
    <property type="molecule type" value="Genomic_DNA"/>
</dbReference>
<protein>
    <submittedName>
        <fullName evidence="3">ATP-binding protein</fullName>
    </submittedName>
</protein>
<dbReference type="InterPro" id="IPR003594">
    <property type="entry name" value="HATPase_dom"/>
</dbReference>
<dbReference type="InterPro" id="IPR050267">
    <property type="entry name" value="Anti-sigma-factor_SerPK"/>
</dbReference>
<accession>A0A5S4FI77</accession>
<dbReference type="Gene3D" id="3.30.565.10">
    <property type="entry name" value="Histidine kinase-like ATPase, C-terminal domain"/>
    <property type="match status" value="1"/>
</dbReference>
<comment type="caution">
    <text evidence="3">The sequence shown here is derived from an EMBL/GenBank/DDBJ whole genome shotgun (WGS) entry which is preliminary data.</text>
</comment>
<dbReference type="AlphaFoldDB" id="A0A5S4FI77"/>
<dbReference type="InterPro" id="IPR036890">
    <property type="entry name" value="HATPase_C_sf"/>
</dbReference>
<dbReference type="OrthoDB" id="4350801at2"/>
<sequence>MAGGEPAGGADGEIRSRPVMMWGFGPGDAAVVRRDVAAEARRQGLTGGGCHDFVLAVYEGMANAVRHGGGYGRVRLWRAGGLLCCEISDDGPGIPARCLDRSRMPGHEGVGGRGLWLIAQLSDKVSVETGEKGTVLRIAKIAS</sequence>
<evidence type="ECO:0000313" key="4">
    <source>
        <dbReference type="Proteomes" id="UP000309128"/>
    </source>
</evidence>
<dbReference type="GO" id="GO:0005524">
    <property type="term" value="F:ATP binding"/>
    <property type="evidence" value="ECO:0007669"/>
    <property type="project" value="UniProtKB-KW"/>
</dbReference>
<evidence type="ECO:0000259" key="2">
    <source>
        <dbReference type="Pfam" id="PF13581"/>
    </source>
</evidence>
<gene>
    <name evidence="3" type="ORF">ETD86_19525</name>
</gene>
<keyword evidence="1" id="KW-0418">Kinase</keyword>
<proteinExistence type="predicted"/>
<dbReference type="SUPFAM" id="SSF55874">
    <property type="entry name" value="ATPase domain of HSP90 chaperone/DNA topoisomerase II/histidine kinase"/>
    <property type="match status" value="1"/>
</dbReference>
<evidence type="ECO:0000313" key="3">
    <source>
        <dbReference type="EMBL" id="TMR19936.1"/>
    </source>
</evidence>
<keyword evidence="4" id="KW-1185">Reference proteome</keyword>
<keyword evidence="1" id="KW-0723">Serine/threonine-protein kinase</keyword>